<dbReference type="RefSeq" id="XP_025491912.1">
    <property type="nucleotide sequence ID" value="XM_025636977.1"/>
</dbReference>
<keyword evidence="3" id="KW-1185">Reference proteome</keyword>
<protein>
    <submittedName>
        <fullName evidence="2">Uncharacterized protein</fullName>
    </submittedName>
</protein>
<dbReference type="EMBL" id="KZ821700">
    <property type="protein sequence ID" value="PYH81712.1"/>
    <property type="molecule type" value="Genomic_DNA"/>
</dbReference>
<feature type="chain" id="PRO_5016460165" evidence="1">
    <location>
        <begin position="20"/>
        <end position="263"/>
    </location>
</feature>
<evidence type="ECO:0000313" key="3">
    <source>
        <dbReference type="Proteomes" id="UP000248340"/>
    </source>
</evidence>
<organism evidence="2 3">
    <name type="scientific">Aspergillus uvarum CBS 121591</name>
    <dbReference type="NCBI Taxonomy" id="1448315"/>
    <lineage>
        <taxon>Eukaryota</taxon>
        <taxon>Fungi</taxon>
        <taxon>Dikarya</taxon>
        <taxon>Ascomycota</taxon>
        <taxon>Pezizomycotina</taxon>
        <taxon>Eurotiomycetes</taxon>
        <taxon>Eurotiomycetidae</taxon>
        <taxon>Eurotiales</taxon>
        <taxon>Aspergillaceae</taxon>
        <taxon>Aspergillus</taxon>
        <taxon>Aspergillus subgen. Circumdati</taxon>
    </lineage>
</organism>
<name>A0A319DR76_9EURO</name>
<evidence type="ECO:0000256" key="1">
    <source>
        <dbReference type="SAM" id="SignalP"/>
    </source>
</evidence>
<dbReference type="VEuPathDB" id="FungiDB:BO82DRAFT_364884"/>
<dbReference type="AlphaFoldDB" id="A0A319DR76"/>
<reference evidence="2 3" key="1">
    <citation type="submission" date="2016-12" db="EMBL/GenBank/DDBJ databases">
        <title>The genomes of Aspergillus section Nigri reveals drivers in fungal speciation.</title>
        <authorList>
            <consortium name="DOE Joint Genome Institute"/>
            <person name="Vesth T.C."/>
            <person name="Nybo J."/>
            <person name="Theobald S."/>
            <person name="Brandl J."/>
            <person name="Frisvad J.C."/>
            <person name="Nielsen K.F."/>
            <person name="Lyhne E.K."/>
            <person name="Kogle M.E."/>
            <person name="Kuo A."/>
            <person name="Riley R."/>
            <person name="Clum A."/>
            <person name="Nolan M."/>
            <person name="Lipzen A."/>
            <person name="Salamov A."/>
            <person name="Henrissat B."/>
            <person name="Wiebenga A."/>
            <person name="De Vries R.P."/>
            <person name="Grigoriev I.V."/>
            <person name="Mortensen U.H."/>
            <person name="Andersen M.R."/>
            <person name="Baker S.E."/>
        </authorList>
    </citation>
    <scope>NUCLEOTIDE SEQUENCE [LARGE SCALE GENOMIC DNA]</scope>
    <source>
        <strain evidence="2 3">CBS 121591</strain>
    </source>
</reference>
<feature type="signal peptide" evidence="1">
    <location>
        <begin position="1"/>
        <end position="19"/>
    </location>
</feature>
<dbReference type="GeneID" id="37139718"/>
<keyword evidence="1" id="KW-0732">Signal</keyword>
<proteinExistence type="predicted"/>
<sequence>MILPFWFVLLVMAIRTVHLSLPTIVFMGSESQDTRLPYAISFLGGVPWIPLSDLMPKSPRTMYCTMETEPLVLPPLRVWEFSGEQALSKHKRMHGIILNHESGELRLWMSRDLEGEKFSEKGRAREKKNATATLPHHLAGPSLASGVTRRYCTRKSCPVEPPQTLRPPHTILSVFPSRFLFHQMLGALGFNLREALSLTALSSRIPERNPYVVTMVFKKGRQSMKPEDLRSGPLPPRLNLLSYDERQFALWVLFFGIPETIPR</sequence>
<gene>
    <name evidence="2" type="ORF">BO82DRAFT_364884</name>
</gene>
<evidence type="ECO:0000313" key="2">
    <source>
        <dbReference type="EMBL" id="PYH81712.1"/>
    </source>
</evidence>
<accession>A0A319DR76</accession>
<dbReference type="Proteomes" id="UP000248340">
    <property type="component" value="Unassembled WGS sequence"/>
</dbReference>